<evidence type="ECO:0000256" key="3">
    <source>
        <dbReference type="ARBA" id="ARBA00022729"/>
    </source>
</evidence>
<comment type="similarity">
    <text evidence="2 4">Belongs to the bacterial solute-binding protein 3 family.</text>
</comment>
<dbReference type="RefSeq" id="WP_034877024.1">
    <property type="nucleotide sequence ID" value="NZ_AZMV01000007.1"/>
</dbReference>
<dbReference type="SMART" id="SM00062">
    <property type="entry name" value="PBPb"/>
    <property type="match status" value="1"/>
</dbReference>
<sequence length="305" mass="32027">MSLKFKSMAALVLSAAMMLSIAACGTTDAADSGSSSNSTAGYDVSSIQKDDELAKLITEGATVKDGELSSGMEISYAPAEFYAEDGKTPVGYDVDMTKAIAQVLGLKPKIVSAMFDTIIPSIGTKYDLGITAMTITKERMDSVDFVSYYRAGSTWAVQKGNPKKLDTSDMCGAKIAVQTGTVQEDEANEIAKGCKAGDKAEVLSYKRQAEAATAVATGKADAFYADSPVAGYAIAQTDGLEALGDVEGVAKQGIAIEKGNEKLDEAVQKAVQKLMDDGTYMKILKHWGVESGALDKAEINPTDLS</sequence>
<dbReference type="InterPro" id="IPR001638">
    <property type="entry name" value="Solute-binding_3/MltF_N"/>
</dbReference>
<comment type="subcellular location">
    <subcellularLocation>
        <location evidence="1">Cell envelope</location>
    </subcellularLocation>
</comment>
<accession>W4N7M3</accession>
<dbReference type="InterPro" id="IPR018313">
    <property type="entry name" value="SBP_3_CS"/>
</dbReference>
<keyword evidence="8" id="KW-1185">Reference proteome</keyword>
<proteinExistence type="inferred from homology"/>
<protein>
    <submittedName>
        <fullName evidence="7">ABC transporter substrate-binding protein</fullName>
    </submittedName>
</protein>
<dbReference type="Pfam" id="PF00497">
    <property type="entry name" value="SBP_bac_3"/>
    <property type="match status" value="1"/>
</dbReference>
<name>W4N7M3_9BIFI</name>
<evidence type="ECO:0000256" key="1">
    <source>
        <dbReference type="ARBA" id="ARBA00004196"/>
    </source>
</evidence>
<feature type="domain" description="Solute-binding protein family 3/N-terminal" evidence="6">
    <location>
        <begin position="67"/>
        <end position="291"/>
    </location>
</feature>
<dbReference type="EMBL" id="AZMV01000007">
    <property type="protein sequence ID" value="ETY71039.1"/>
    <property type="molecule type" value="Genomic_DNA"/>
</dbReference>
<evidence type="ECO:0000313" key="8">
    <source>
        <dbReference type="Proteomes" id="UP000019155"/>
    </source>
</evidence>
<keyword evidence="3 5" id="KW-0732">Signal</keyword>
<evidence type="ECO:0000313" key="7">
    <source>
        <dbReference type="EMBL" id="ETY71039.1"/>
    </source>
</evidence>
<reference evidence="7 8" key="1">
    <citation type="journal article" date="2014" name="Genome Announc.">
        <title>The Genome Sequence of Bifidobacterium moukalabense DSM 27321 Highlights the Close Phylogenetic Relatedness with the Bifidobacterium dentium Taxon.</title>
        <authorList>
            <person name="Lugli G.A."/>
            <person name="Duranti S."/>
            <person name="Milani C."/>
            <person name="Turroni F."/>
            <person name="Viappiani A."/>
            <person name="Mangifesta M."/>
            <person name="van Sinderen D."/>
            <person name="Ventura M."/>
        </authorList>
    </citation>
    <scope>NUCLEOTIDE SEQUENCE [LARGE SCALE GENOMIC DNA]</scope>
    <source>
        <strain evidence="7 8">DSM 27321</strain>
    </source>
</reference>
<gene>
    <name evidence="7" type="ORF">BMOU_1902</name>
</gene>
<comment type="caution">
    <text evidence="7">The sequence shown here is derived from an EMBL/GenBank/DDBJ whole genome shotgun (WGS) entry which is preliminary data.</text>
</comment>
<dbReference type="GO" id="GO:0030313">
    <property type="term" value="C:cell envelope"/>
    <property type="evidence" value="ECO:0007669"/>
    <property type="project" value="UniProtKB-SubCell"/>
</dbReference>
<evidence type="ECO:0000256" key="4">
    <source>
        <dbReference type="RuleBase" id="RU003744"/>
    </source>
</evidence>
<dbReference type="STRING" id="1435051.BMOU_1902"/>
<dbReference type="Proteomes" id="UP000019155">
    <property type="component" value="Unassembled WGS sequence"/>
</dbReference>
<evidence type="ECO:0000256" key="5">
    <source>
        <dbReference type="SAM" id="SignalP"/>
    </source>
</evidence>
<evidence type="ECO:0000256" key="2">
    <source>
        <dbReference type="ARBA" id="ARBA00010333"/>
    </source>
</evidence>
<evidence type="ECO:0000259" key="6">
    <source>
        <dbReference type="SMART" id="SM00062"/>
    </source>
</evidence>
<dbReference type="OrthoDB" id="4633994at2"/>
<dbReference type="GeneID" id="97501706"/>
<dbReference type="PROSITE" id="PS51257">
    <property type="entry name" value="PROKAR_LIPOPROTEIN"/>
    <property type="match status" value="1"/>
</dbReference>
<feature type="chain" id="PRO_5039285639" evidence="5">
    <location>
        <begin position="23"/>
        <end position="305"/>
    </location>
</feature>
<dbReference type="PATRIC" id="fig|1435051.3.peg.1895"/>
<dbReference type="PANTHER" id="PTHR35936">
    <property type="entry name" value="MEMBRANE-BOUND LYTIC MUREIN TRANSGLYCOSYLASE F"/>
    <property type="match status" value="1"/>
</dbReference>
<dbReference type="AlphaFoldDB" id="W4N7M3"/>
<feature type="signal peptide" evidence="5">
    <location>
        <begin position="1"/>
        <end position="22"/>
    </location>
</feature>
<dbReference type="eggNOG" id="COG0834">
    <property type="taxonomic scope" value="Bacteria"/>
</dbReference>
<dbReference type="PANTHER" id="PTHR35936:SF17">
    <property type="entry name" value="ARGININE-BINDING EXTRACELLULAR PROTEIN ARTP"/>
    <property type="match status" value="1"/>
</dbReference>
<dbReference type="SUPFAM" id="SSF53850">
    <property type="entry name" value="Periplasmic binding protein-like II"/>
    <property type="match status" value="1"/>
</dbReference>
<dbReference type="CDD" id="cd01004">
    <property type="entry name" value="PBP2_MidA_like"/>
    <property type="match status" value="1"/>
</dbReference>
<organism evidence="7 8">
    <name type="scientific">Bifidobacterium moukalabense DSM 27321</name>
    <dbReference type="NCBI Taxonomy" id="1435051"/>
    <lineage>
        <taxon>Bacteria</taxon>
        <taxon>Bacillati</taxon>
        <taxon>Actinomycetota</taxon>
        <taxon>Actinomycetes</taxon>
        <taxon>Bifidobacteriales</taxon>
        <taxon>Bifidobacteriaceae</taxon>
        <taxon>Bifidobacterium</taxon>
    </lineage>
</organism>
<dbReference type="Gene3D" id="3.40.190.10">
    <property type="entry name" value="Periplasmic binding protein-like II"/>
    <property type="match status" value="2"/>
</dbReference>
<dbReference type="PROSITE" id="PS01039">
    <property type="entry name" value="SBP_BACTERIAL_3"/>
    <property type="match status" value="1"/>
</dbReference>